<keyword evidence="5" id="KW-0804">Transcription</keyword>
<dbReference type="PANTHER" id="PTHR36206:SF12">
    <property type="entry name" value="ASPERCRYPTIN BIOSYNTHESIS CLUSTER-SPECIFIC TRANSCRIPTION REGULATOR ATNN-RELATED"/>
    <property type="match status" value="1"/>
</dbReference>
<gene>
    <name evidence="7" type="ORF">N7505_011267</name>
</gene>
<keyword evidence="8" id="KW-1185">Reference proteome</keyword>
<dbReference type="Proteomes" id="UP001220256">
    <property type="component" value="Unassembled WGS sequence"/>
</dbReference>
<keyword evidence="6" id="KW-0539">Nucleus</keyword>
<evidence type="ECO:0000313" key="8">
    <source>
        <dbReference type="Proteomes" id="UP001220256"/>
    </source>
</evidence>
<keyword evidence="4" id="KW-0238">DNA-binding</keyword>
<dbReference type="InterPro" id="IPR052360">
    <property type="entry name" value="Transcr_Regulatory_Proteins"/>
</dbReference>
<proteinExistence type="predicted"/>
<comment type="caution">
    <text evidence="7">The sequence shown here is derived from an EMBL/GenBank/DDBJ whole genome shotgun (WGS) entry which is preliminary data.</text>
</comment>
<keyword evidence="1" id="KW-0479">Metal-binding</keyword>
<keyword evidence="2" id="KW-0862">Zinc</keyword>
<accession>A0ABQ8W689</accession>
<organism evidence="7 8">
    <name type="scientific">Penicillium chrysogenum</name>
    <name type="common">Penicillium notatum</name>
    <dbReference type="NCBI Taxonomy" id="5076"/>
    <lineage>
        <taxon>Eukaryota</taxon>
        <taxon>Fungi</taxon>
        <taxon>Dikarya</taxon>
        <taxon>Ascomycota</taxon>
        <taxon>Pezizomycotina</taxon>
        <taxon>Eurotiomycetes</taxon>
        <taxon>Eurotiomycetidae</taxon>
        <taxon>Eurotiales</taxon>
        <taxon>Aspergillaceae</taxon>
        <taxon>Penicillium</taxon>
        <taxon>Penicillium chrysogenum species complex</taxon>
    </lineage>
</organism>
<evidence type="ECO:0000256" key="1">
    <source>
        <dbReference type="ARBA" id="ARBA00022723"/>
    </source>
</evidence>
<evidence type="ECO:0000256" key="6">
    <source>
        <dbReference type="ARBA" id="ARBA00023242"/>
    </source>
</evidence>
<evidence type="ECO:0000256" key="4">
    <source>
        <dbReference type="ARBA" id="ARBA00023125"/>
    </source>
</evidence>
<sequence length="198" mass="22836">MFPVTAKSAYHLRQCKEALDHFEFSADPPIIEKCTRNLLERYYHASTVITETYGSKFESVFDDFTDHFQPIVGLAESVTEIWKTQSRDYNISFSFDLGIIPPMFLVASRCRHPSMRRKAVDLMLNSSFYHGAWQDRCIQRMIEIEEENIGDPINVLENHRIRKVPADLHEGSQISSIFTMTLSMPSQCHPQGTISRSD</sequence>
<name>A0ABQ8W689_PENCH</name>
<protein>
    <submittedName>
        <fullName evidence="7">Uncharacterized protein</fullName>
    </submittedName>
</protein>
<evidence type="ECO:0000256" key="5">
    <source>
        <dbReference type="ARBA" id="ARBA00023163"/>
    </source>
</evidence>
<evidence type="ECO:0000256" key="3">
    <source>
        <dbReference type="ARBA" id="ARBA00023015"/>
    </source>
</evidence>
<keyword evidence="3" id="KW-0805">Transcription regulation</keyword>
<evidence type="ECO:0000313" key="7">
    <source>
        <dbReference type="EMBL" id="KAJ5256116.1"/>
    </source>
</evidence>
<reference evidence="7 8" key="1">
    <citation type="journal article" date="2023" name="IMA Fungus">
        <title>Comparative genomic study of the Penicillium genus elucidates a diverse pangenome and 15 lateral gene transfer events.</title>
        <authorList>
            <person name="Petersen C."/>
            <person name="Sorensen T."/>
            <person name="Nielsen M.R."/>
            <person name="Sondergaard T.E."/>
            <person name="Sorensen J.L."/>
            <person name="Fitzpatrick D.A."/>
            <person name="Frisvad J.C."/>
            <person name="Nielsen K.L."/>
        </authorList>
    </citation>
    <scope>NUCLEOTIDE SEQUENCE [LARGE SCALE GENOMIC DNA]</scope>
    <source>
        <strain evidence="7 8">IBT 3361</strain>
    </source>
</reference>
<dbReference type="EMBL" id="JAPVEB010000010">
    <property type="protein sequence ID" value="KAJ5256116.1"/>
    <property type="molecule type" value="Genomic_DNA"/>
</dbReference>
<evidence type="ECO:0000256" key="2">
    <source>
        <dbReference type="ARBA" id="ARBA00022833"/>
    </source>
</evidence>
<dbReference type="PANTHER" id="PTHR36206">
    <property type="entry name" value="ASPERCRYPTIN BIOSYNTHESIS CLUSTER-SPECIFIC TRANSCRIPTION REGULATOR ATNN-RELATED"/>
    <property type="match status" value="1"/>
</dbReference>